<dbReference type="Gene3D" id="3.40.50.980">
    <property type="match status" value="2"/>
</dbReference>
<evidence type="ECO:0000259" key="1">
    <source>
        <dbReference type="Pfam" id="PF00501"/>
    </source>
</evidence>
<dbReference type="PROSITE" id="PS00455">
    <property type="entry name" value="AMP_BINDING"/>
    <property type="match status" value="1"/>
</dbReference>
<keyword evidence="3" id="KW-1185">Reference proteome</keyword>
<gene>
    <name evidence="2" type="ORF">B4U80_14905</name>
</gene>
<evidence type="ECO:0000313" key="2">
    <source>
        <dbReference type="EMBL" id="RWS21983.1"/>
    </source>
</evidence>
<dbReference type="Pfam" id="PF00501">
    <property type="entry name" value="AMP-binding"/>
    <property type="match status" value="1"/>
</dbReference>
<dbReference type="InterPro" id="IPR020845">
    <property type="entry name" value="AMP-binding_CS"/>
</dbReference>
<evidence type="ECO:0000313" key="3">
    <source>
        <dbReference type="Proteomes" id="UP000288716"/>
    </source>
</evidence>
<organism evidence="2 3">
    <name type="scientific">Leptotrombidium deliense</name>
    <dbReference type="NCBI Taxonomy" id="299467"/>
    <lineage>
        <taxon>Eukaryota</taxon>
        <taxon>Metazoa</taxon>
        <taxon>Ecdysozoa</taxon>
        <taxon>Arthropoda</taxon>
        <taxon>Chelicerata</taxon>
        <taxon>Arachnida</taxon>
        <taxon>Acari</taxon>
        <taxon>Acariformes</taxon>
        <taxon>Trombidiformes</taxon>
        <taxon>Prostigmata</taxon>
        <taxon>Anystina</taxon>
        <taxon>Parasitengona</taxon>
        <taxon>Trombiculoidea</taxon>
        <taxon>Trombiculidae</taxon>
        <taxon>Leptotrombidium</taxon>
    </lineage>
</organism>
<reference evidence="2 3" key="1">
    <citation type="journal article" date="2018" name="Gigascience">
        <title>Genomes of trombidid mites reveal novel predicted allergens and laterally-transferred genes associated with secondary metabolism.</title>
        <authorList>
            <person name="Dong X."/>
            <person name="Chaisiri K."/>
            <person name="Xia D."/>
            <person name="Armstrong S.D."/>
            <person name="Fang Y."/>
            <person name="Donnelly M.J."/>
            <person name="Kadowaki T."/>
            <person name="McGarry J.W."/>
            <person name="Darby A.C."/>
            <person name="Makepeace B.L."/>
        </authorList>
    </citation>
    <scope>NUCLEOTIDE SEQUENCE [LARGE SCALE GENOMIC DNA]</scope>
    <source>
        <strain evidence="2">UoL-UT</strain>
    </source>
</reference>
<sequence>MSLNANDMAKINFSSGTTGKPKAVFSSHKNLLGFGGMCSPVQNIISENDTAACIAHFGHGGENN</sequence>
<comment type="caution">
    <text evidence="2">The sequence shown here is derived from an EMBL/GenBank/DDBJ whole genome shotgun (WGS) entry which is preliminary data.</text>
</comment>
<name>A0A443S3C1_9ACAR</name>
<dbReference type="AlphaFoldDB" id="A0A443S3C1"/>
<accession>A0A443S3C1</accession>
<dbReference type="SUPFAM" id="SSF56801">
    <property type="entry name" value="Acetyl-CoA synthetase-like"/>
    <property type="match status" value="1"/>
</dbReference>
<protein>
    <recommendedName>
        <fullName evidence="1">AMP-dependent synthetase/ligase domain-containing protein</fullName>
    </recommendedName>
</protein>
<dbReference type="OrthoDB" id="6507574at2759"/>
<dbReference type="InterPro" id="IPR000873">
    <property type="entry name" value="AMP-dep_synth/lig_dom"/>
</dbReference>
<proteinExistence type="predicted"/>
<dbReference type="Proteomes" id="UP000288716">
    <property type="component" value="Unassembled WGS sequence"/>
</dbReference>
<dbReference type="EMBL" id="NCKV01010145">
    <property type="protein sequence ID" value="RWS21983.1"/>
    <property type="molecule type" value="Genomic_DNA"/>
</dbReference>
<feature type="domain" description="AMP-dependent synthetase/ligase" evidence="1">
    <location>
        <begin position="3"/>
        <end position="60"/>
    </location>
</feature>
<dbReference type="VEuPathDB" id="VectorBase:LDEU010057"/>